<comment type="caution">
    <text evidence="4">The sequence shown here is derived from an EMBL/GenBank/DDBJ whole genome shotgun (WGS) entry which is preliminary data.</text>
</comment>
<dbReference type="Proteomes" id="UP000334990">
    <property type="component" value="Unassembled WGS sequence"/>
</dbReference>
<feature type="domain" description="pPIWI-RE RNaseH" evidence="1">
    <location>
        <begin position="886"/>
        <end position="1146"/>
    </location>
</feature>
<feature type="domain" description="Prokaryotic pPIWI-RE MID" evidence="3">
    <location>
        <begin position="763"/>
        <end position="870"/>
    </location>
</feature>
<dbReference type="RefSeq" id="WP_218034716.1">
    <property type="nucleotide sequence ID" value="NZ_BAAABN010000022.1"/>
</dbReference>
<evidence type="ECO:0000313" key="5">
    <source>
        <dbReference type="Proteomes" id="UP000334990"/>
    </source>
</evidence>
<evidence type="ECO:0000259" key="2">
    <source>
        <dbReference type="Pfam" id="PF13111"/>
    </source>
</evidence>
<reference evidence="4 5" key="1">
    <citation type="submission" date="2019-10" db="EMBL/GenBank/DDBJ databases">
        <title>Whole genome shotgun sequence of Acrocarpospora corrugata NBRC 13972.</title>
        <authorList>
            <person name="Ichikawa N."/>
            <person name="Kimura A."/>
            <person name="Kitahashi Y."/>
            <person name="Komaki H."/>
            <person name="Oguchi A."/>
        </authorList>
    </citation>
    <scope>NUCLEOTIDE SEQUENCE [LARGE SCALE GENOMIC DNA]</scope>
    <source>
        <strain evidence="4 5">NBRC 13972</strain>
    </source>
</reference>
<dbReference type="InterPro" id="IPR040496">
    <property type="entry name" value="MID_pPIWI_RE"/>
</dbReference>
<accession>A0A5M3WEA4</accession>
<protein>
    <recommendedName>
        <fullName evidence="6">DUF3893 domain-containing protein</fullName>
    </recommendedName>
</protein>
<dbReference type="AlphaFoldDB" id="A0A5M3WEA4"/>
<evidence type="ECO:0000259" key="3">
    <source>
        <dbReference type="Pfam" id="PF18157"/>
    </source>
</evidence>
<dbReference type="Pfam" id="PF13111">
    <property type="entry name" value="pPIWI_RE_X"/>
    <property type="match status" value="1"/>
</dbReference>
<name>A0A5M3WEA4_9ACTN</name>
<keyword evidence="5" id="KW-1185">Reference proteome</keyword>
<proteinExistence type="predicted"/>
<evidence type="ECO:0008006" key="6">
    <source>
        <dbReference type="Google" id="ProtNLM"/>
    </source>
</evidence>
<dbReference type="InterPro" id="IPR025085">
    <property type="entry name" value="pPIWI_RE_X"/>
</dbReference>
<feature type="domain" description="pPIWI-RE module N-terminal" evidence="2">
    <location>
        <begin position="324"/>
        <end position="672"/>
    </location>
</feature>
<gene>
    <name evidence="4" type="ORF">Acor_74690</name>
</gene>
<evidence type="ECO:0000259" key="1">
    <source>
        <dbReference type="Pfam" id="PF13032"/>
    </source>
</evidence>
<evidence type="ECO:0000313" key="4">
    <source>
        <dbReference type="EMBL" id="GES05401.1"/>
    </source>
</evidence>
<organism evidence="4 5">
    <name type="scientific">Acrocarpospora corrugata</name>
    <dbReference type="NCBI Taxonomy" id="35763"/>
    <lineage>
        <taxon>Bacteria</taxon>
        <taxon>Bacillati</taxon>
        <taxon>Actinomycetota</taxon>
        <taxon>Actinomycetes</taxon>
        <taxon>Streptosporangiales</taxon>
        <taxon>Streptosporangiaceae</taxon>
        <taxon>Acrocarpospora</taxon>
    </lineage>
</organism>
<dbReference type="Pfam" id="PF18157">
    <property type="entry name" value="MID_pPIWI_RE"/>
    <property type="match status" value="1"/>
</dbReference>
<dbReference type="InterPro" id="IPR024996">
    <property type="entry name" value="RNaseH_pPIWI_RE"/>
</dbReference>
<dbReference type="EMBL" id="BLAD01000099">
    <property type="protein sequence ID" value="GES05401.1"/>
    <property type="molecule type" value="Genomic_DNA"/>
</dbReference>
<dbReference type="Pfam" id="PF13032">
    <property type="entry name" value="RNaseH_pPIWI_RE"/>
    <property type="match status" value="1"/>
</dbReference>
<sequence length="1150" mass="127990">MSRDNRKNDVRRRIHYTGEAYQQAHGEITDLGKERPLIPDAQHPAQQRVESAVLHRLLAGARAQWSADVRPMWPLFVEAACPSTTGLRVVVPVRDVAAFGAALAMRRTADVIRPPADKIMVRSTDGVTRLTAAGDASAVVDLECSWKKLCSAVEADPHVSAPSPLSLRFDAHPALQLPPDTRAALSGLLRRIALFVKPDALDWLFICYEWALRGRKGAIPRLPDSLVADLTDKNFGLHHTQLHALGIDRLSWSRGGKRGSEDGESRSLTYAERRDLSTARALATPAVRASGLGTIPTGGPSAYQEGRLRESARRYNELAVTVMRLDPEYPIKREFFAMRFPERWMEPLRSLEAASRSGEFAYIATLNDVITAAVPDCVVTRPYAAYDIDQNWLLAHHPVNPDVIFHLITAWVRAQKATPEQIQWTLSQLSPADLNWSSVSISPNLPFSQLARLIPMEVAATLSRPDAQGPFNNLRFVRCPTNNGAELMSWPPEGIENREPFSVTIGISTHTVPFSSELLVHLSFGVRRWMPSRGNLTIDRSYPAYFAPTHRSLSELPSSPHLGTAKIELVRVRQEGGRTAWMPGWQKAMASVLDQAGYLSQLPDPRQLVAEPSELLSRRDAAAMVYRRGMLPWVKVSEGLPIADRAPLMSWVIGELTPHLRPAEPLPREKCTIYKGLATAAKGVIASDALRAVIGPRLTVELLTESELTTQYALDCLGERLGVEFPRADELGEAETLLDLGSVSIGVRRMTTPSEYVDFRGDRRRPQAAVKARVDLITAPLGQATHPTITLVEILDSDRYVGETDNADLKFALQYRLMCTGRLSQFVTTVVEAQSPLRLGHDRESPDPSHARFSGAIDDLFRQLGVRPVALPLPAANTLPRRPTLLGIWMIRQNNRRGRSARQQLPVAVLSDPTGQRVLVRTPEIAWQPLHVGLLEIGREHGTTERKYKPKDTTRFIREVIYDVIADYPDTLLLTHAQNLRREWAFLTNSHLDMDMVEFDSDSRQPIATLPGLRHVRVRTAEFGETPECYGINGDGVGQPTGLWRYLEPRLFGSTAGKPATHANASMNVSKIEPGMRTGKTIRLNPKAEVWNEQFVELLVAGVQDGDRPEHWAALAHNLRNATPYSHWTTMLPWPLNLAKQIEKYISFPA</sequence>